<keyword evidence="2" id="KW-1003">Cell membrane</keyword>
<dbReference type="InterPro" id="IPR004089">
    <property type="entry name" value="MCPsignal_dom"/>
</dbReference>
<evidence type="ECO:0000256" key="3">
    <source>
        <dbReference type="ARBA" id="ARBA00022500"/>
    </source>
</evidence>
<feature type="domain" description="Methyl-accepting transducer" evidence="11">
    <location>
        <begin position="399"/>
        <end position="635"/>
    </location>
</feature>
<feature type="transmembrane region" description="Helical" evidence="10">
    <location>
        <begin position="36"/>
        <end position="59"/>
    </location>
</feature>
<keyword evidence="5 10" id="KW-1133">Transmembrane helix</keyword>
<evidence type="ECO:0000259" key="11">
    <source>
        <dbReference type="PROSITE" id="PS50111"/>
    </source>
</evidence>
<keyword evidence="4 10" id="KW-0812">Transmembrane</keyword>
<dbReference type="GO" id="GO:0006935">
    <property type="term" value="P:chemotaxis"/>
    <property type="evidence" value="ECO:0007669"/>
    <property type="project" value="UniProtKB-KW"/>
</dbReference>
<feature type="domain" description="HAMP" evidence="12">
    <location>
        <begin position="328"/>
        <end position="380"/>
    </location>
</feature>
<dbReference type="Pfam" id="PF00015">
    <property type="entry name" value="MCPsignal"/>
    <property type="match status" value="1"/>
</dbReference>
<evidence type="ECO:0000256" key="1">
    <source>
        <dbReference type="ARBA" id="ARBA00004651"/>
    </source>
</evidence>
<evidence type="ECO:0000256" key="8">
    <source>
        <dbReference type="ARBA" id="ARBA00029447"/>
    </source>
</evidence>
<dbReference type="InterPro" id="IPR003660">
    <property type="entry name" value="HAMP_dom"/>
</dbReference>
<evidence type="ECO:0000256" key="5">
    <source>
        <dbReference type="ARBA" id="ARBA00022989"/>
    </source>
</evidence>
<dbReference type="CDD" id="cd12912">
    <property type="entry name" value="PDC2_MCP_like"/>
    <property type="match status" value="1"/>
</dbReference>
<dbReference type="EMBL" id="PYHP01000009">
    <property type="protein sequence ID" value="PUA40512.1"/>
    <property type="molecule type" value="Genomic_DNA"/>
</dbReference>
<feature type="transmembrane region" description="Helical" evidence="10">
    <location>
        <begin position="306"/>
        <end position="326"/>
    </location>
</feature>
<dbReference type="GO" id="GO:0007165">
    <property type="term" value="P:signal transduction"/>
    <property type="evidence" value="ECO:0007669"/>
    <property type="project" value="UniProtKB-KW"/>
</dbReference>
<dbReference type="PROSITE" id="PS50111">
    <property type="entry name" value="CHEMOTAXIS_TRANSDUC_2"/>
    <property type="match status" value="1"/>
</dbReference>
<comment type="subcellular location">
    <subcellularLocation>
        <location evidence="1">Cell membrane</location>
        <topology evidence="1">Multi-pass membrane protein</topology>
    </subcellularLocation>
</comment>
<accession>A0A2T6G8N5</accession>
<dbReference type="SMART" id="SM00304">
    <property type="entry name" value="HAMP"/>
    <property type="match status" value="1"/>
</dbReference>
<evidence type="ECO:0000256" key="6">
    <source>
        <dbReference type="ARBA" id="ARBA00023136"/>
    </source>
</evidence>
<dbReference type="Pfam" id="PF00672">
    <property type="entry name" value="HAMP"/>
    <property type="match status" value="1"/>
</dbReference>
<keyword evidence="6 10" id="KW-0472">Membrane</keyword>
<dbReference type="InterPro" id="IPR033479">
    <property type="entry name" value="dCache_1"/>
</dbReference>
<sequence length="685" mass="73714">MLSATAARIHKLDLNLQPGGTCMFKKWVNASIRFKLTVLLLALSLFPLLSSTIFLSNYLTAEIQNETRDKQRSLAASNVGYMEYWIRNRTELVQVMIAKNPALKSGNVEAIRSLLKAFGENDTEVEYYAYVDANGFSNTPDGKVSQITDREYFKQAKETKKPAISDMIVNRQTGKNAIILIVPLLNDRNEFIGAISTVLNSEILSRLTSNIKFGKTGFGFLVTSYGTVVTFPDAAAIGKKVDEAFTPEQAATFHSDILVNENGMLNVVASDGENIAAYDTVPSTGWKIVTTAPTAEVYEGIAKSKLISWIFIAVFVVINTLLALLISRANTKPIVLLSQLLERIGTGDFTTRLPVKSKDEIGQLSHNMNTMLTSIGGMIQQAHATAEHVAASSEELNAIADQSVETSNHVSEAIQQVVNGSEAQATGAEQTSKAMEEMAVGVQRIAESSSNVSELSFASAQEAREGNQLVTSAIRQMKSIQDSVGQTASDLAALNELSQKIGNIVEVIADISNQTQLLSLNASIEAARAGEHGRGFAVVANEVKKLAEQAKQSADDIAGLVKEVQGSTRTAVNSMNQGIADVGQGSKLITEAGELFQNIYASVQSISEQIQEISAASEQMSAGTEEVSASMTELVTISQASLQNAQEILAASQQQLASMEEISSSSKSLSSMSQELNEELLKFKV</sequence>
<evidence type="ECO:0000256" key="2">
    <source>
        <dbReference type="ARBA" id="ARBA00022475"/>
    </source>
</evidence>
<evidence type="ECO:0000313" key="14">
    <source>
        <dbReference type="Proteomes" id="UP000244184"/>
    </source>
</evidence>
<name>A0A2T6G8N5_9BACL</name>
<gene>
    <name evidence="13" type="ORF">C8Z91_03360</name>
</gene>
<dbReference type="Gene3D" id="6.10.340.10">
    <property type="match status" value="1"/>
</dbReference>
<dbReference type="CDD" id="cd18773">
    <property type="entry name" value="PDC1_HK_sensor"/>
    <property type="match status" value="1"/>
</dbReference>
<organism evidence="13 14">
    <name type="scientific">Paenibacillus elgii</name>
    <dbReference type="NCBI Taxonomy" id="189691"/>
    <lineage>
        <taxon>Bacteria</taxon>
        <taxon>Bacillati</taxon>
        <taxon>Bacillota</taxon>
        <taxon>Bacilli</taxon>
        <taxon>Bacillales</taxon>
        <taxon>Paenibacillaceae</taxon>
        <taxon>Paenibacillus</taxon>
    </lineage>
</organism>
<evidence type="ECO:0000256" key="9">
    <source>
        <dbReference type="PROSITE-ProRule" id="PRU00284"/>
    </source>
</evidence>
<dbReference type="Pfam" id="PF02743">
    <property type="entry name" value="dCache_1"/>
    <property type="match status" value="1"/>
</dbReference>
<dbReference type="AlphaFoldDB" id="A0A2T6G8N5"/>
<keyword evidence="3" id="KW-0145">Chemotaxis</keyword>
<dbReference type="PANTHER" id="PTHR32089:SF112">
    <property type="entry name" value="LYSOZYME-LIKE PROTEIN-RELATED"/>
    <property type="match status" value="1"/>
</dbReference>
<dbReference type="Gene3D" id="3.30.450.20">
    <property type="entry name" value="PAS domain"/>
    <property type="match status" value="1"/>
</dbReference>
<dbReference type="GO" id="GO:0005886">
    <property type="term" value="C:plasma membrane"/>
    <property type="evidence" value="ECO:0007669"/>
    <property type="project" value="UniProtKB-SubCell"/>
</dbReference>
<dbReference type="SUPFAM" id="SSF58104">
    <property type="entry name" value="Methyl-accepting chemotaxis protein (MCP) signaling domain"/>
    <property type="match status" value="1"/>
</dbReference>
<dbReference type="CDD" id="cd11386">
    <property type="entry name" value="MCP_signal"/>
    <property type="match status" value="1"/>
</dbReference>
<dbReference type="PROSITE" id="PS50885">
    <property type="entry name" value="HAMP"/>
    <property type="match status" value="1"/>
</dbReference>
<protein>
    <submittedName>
        <fullName evidence="13">Methyl-accepting chemotaxis protein</fullName>
    </submittedName>
</protein>
<dbReference type="CDD" id="cd06225">
    <property type="entry name" value="HAMP"/>
    <property type="match status" value="1"/>
</dbReference>
<dbReference type="Proteomes" id="UP000244184">
    <property type="component" value="Unassembled WGS sequence"/>
</dbReference>
<comment type="similarity">
    <text evidence="8">Belongs to the methyl-accepting chemotaxis (MCP) protein family.</text>
</comment>
<keyword evidence="7 9" id="KW-0807">Transducer</keyword>
<dbReference type="PANTHER" id="PTHR32089">
    <property type="entry name" value="METHYL-ACCEPTING CHEMOTAXIS PROTEIN MCPB"/>
    <property type="match status" value="1"/>
</dbReference>
<evidence type="ECO:0000256" key="7">
    <source>
        <dbReference type="ARBA" id="ARBA00023224"/>
    </source>
</evidence>
<dbReference type="SMART" id="SM00283">
    <property type="entry name" value="MA"/>
    <property type="match status" value="1"/>
</dbReference>
<reference evidence="13 14" key="1">
    <citation type="submission" date="2018-03" db="EMBL/GenBank/DDBJ databases">
        <title>Genome sequence of Paenibacillus elgii strain AC13 an antimicrobial compound producing bacteria.</title>
        <authorList>
            <person name="Kurokawa A.S."/>
            <person name="Araujo J.F."/>
            <person name="Costa R.A."/>
            <person name="Ortega D.B."/>
            <person name="Pires A.S."/>
            <person name="Pappas G.J.Jr."/>
            <person name="Franco O.L."/>
            <person name="Barreto C."/>
            <person name="Magalhaes B.S."/>
            <person name="Kruger R.H."/>
        </authorList>
    </citation>
    <scope>NUCLEOTIDE SEQUENCE [LARGE SCALE GENOMIC DNA]</scope>
    <source>
        <strain evidence="13 14">AC13</strain>
    </source>
</reference>
<evidence type="ECO:0000256" key="4">
    <source>
        <dbReference type="ARBA" id="ARBA00022692"/>
    </source>
</evidence>
<proteinExistence type="inferred from homology"/>
<evidence type="ECO:0000256" key="10">
    <source>
        <dbReference type="SAM" id="Phobius"/>
    </source>
</evidence>
<evidence type="ECO:0000313" key="13">
    <source>
        <dbReference type="EMBL" id="PUA40512.1"/>
    </source>
</evidence>
<dbReference type="Gene3D" id="1.10.287.950">
    <property type="entry name" value="Methyl-accepting chemotaxis protein"/>
    <property type="match status" value="1"/>
</dbReference>
<evidence type="ECO:0000259" key="12">
    <source>
        <dbReference type="PROSITE" id="PS50885"/>
    </source>
</evidence>
<comment type="caution">
    <text evidence="13">The sequence shown here is derived from an EMBL/GenBank/DDBJ whole genome shotgun (WGS) entry which is preliminary data.</text>
</comment>